<name>A0A1H9MAF3_9GAMM</name>
<organism evidence="4 5">
    <name type="scientific">Amphritea atlantica</name>
    <dbReference type="NCBI Taxonomy" id="355243"/>
    <lineage>
        <taxon>Bacteria</taxon>
        <taxon>Pseudomonadati</taxon>
        <taxon>Pseudomonadota</taxon>
        <taxon>Gammaproteobacteria</taxon>
        <taxon>Oceanospirillales</taxon>
        <taxon>Oceanospirillaceae</taxon>
        <taxon>Amphritea</taxon>
    </lineage>
</organism>
<dbReference type="InterPro" id="IPR002110">
    <property type="entry name" value="Ankyrin_rpt"/>
</dbReference>
<dbReference type="PANTHER" id="PTHR24173:SF74">
    <property type="entry name" value="ANKYRIN REPEAT DOMAIN-CONTAINING PROTEIN 16"/>
    <property type="match status" value="1"/>
</dbReference>
<feature type="repeat" description="ANK" evidence="3">
    <location>
        <begin position="72"/>
        <end position="104"/>
    </location>
</feature>
<evidence type="ECO:0000313" key="4">
    <source>
        <dbReference type="EMBL" id="SER20113.1"/>
    </source>
</evidence>
<protein>
    <submittedName>
        <fullName evidence="4">Ankyrin repeat-containing protein</fullName>
    </submittedName>
</protein>
<dbReference type="Proteomes" id="UP000198749">
    <property type="component" value="Unassembled WGS sequence"/>
</dbReference>
<sequence>MSDLVQGAQSELMQAARYGDLVRIQLLLGHSSVNELNSDSNNALWFACFSNSKEAVQLLLENGADIDNQNVNGATALIYSASAGKTEIVELLLAAGADPSLQTLDDFTALDLAANIRIMKMLRNHRTVD</sequence>
<dbReference type="EMBL" id="FOGB01000024">
    <property type="protein sequence ID" value="SER20113.1"/>
    <property type="molecule type" value="Genomic_DNA"/>
</dbReference>
<gene>
    <name evidence="4" type="ORF">SAMN03080615_04319</name>
</gene>
<dbReference type="RefSeq" id="WP_091362190.1">
    <property type="nucleotide sequence ID" value="NZ_AP025284.1"/>
</dbReference>
<dbReference type="AlphaFoldDB" id="A0A1H9MAF3"/>
<evidence type="ECO:0000313" key="5">
    <source>
        <dbReference type="Proteomes" id="UP000198749"/>
    </source>
</evidence>
<dbReference type="PROSITE" id="PS50297">
    <property type="entry name" value="ANK_REP_REGION"/>
    <property type="match status" value="2"/>
</dbReference>
<evidence type="ECO:0000256" key="2">
    <source>
        <dbReference type="ARBA" id="ARBA00023043"/>
    </source>
</evidence>
<evidence type="ECO:0000256" key="3">
    <source>
        <dbReference type="PROSITE-ProRule" id="PRU00023"/>
    </source>
</evidence>
<feature type="repeat" description="ANK" evidence="3">
    <location>
        <begin position="39"/>
        <end position="71"/>
    </location>
</feature>
<keyword evidence="5" id="KW-1185">Reference proteome</keyword>
<dbReference type="Pfam" id="PF12796">
    <property type="entry name" value="Ank_2"/>
    <property type="match status" value="1"/>
</dbReference>
<keyword evidence="1" id="KW-0677">Repeat</keyword>
<dbReference type="STRING" id="355243.SAMN03080615_04319"/>
<dbReference type="InterPro" id="IPR036770">
    <property type="entry name" value="Ankyrin_rpt-contain_sf"/>
</dbReference>
<dbReference type="OrthoDB" id="9811849at2"/>
<dbReference type="Gene3D" id="1.25.40.20">
    <property type="entry name" value="Ankyrin repeat-containing domain"/>
    <property type="match status" value="1"/>
</dbReference>
<dbReference type="PROSITE" id="PS50088">
    <property type="entry name" value="ANK_REPEAT"/>
    <property type="match status" value="2"/>
</dbReference>
<reference evidence="5" key="1">
    <citation type="submission" date="2016-10" db="EMBL/GenBank/DDBJ databases">
        <authorList>
            <person name="Varghese N."/>
            <person name="Submissions S."/>
        </authorList>
    </citation>
    <scope>NUCLEOTIDE SEQUENCE [LARGE SCALE GENOMIC DNA]</scope>
    <source>
        <strain evidence="5">DSM 18887</strain>
    </source>
</reference>
<accession>A0A1H9MAF3</accession>
<evidence type="ECO:0000256" key="1">
    <source>
        <dbReference type="ARBA" id="ARBA00022737"/>
    </source>
</evidence>
<dbReference type="SUPFAM" id="SSF48403">
    <property type="entry name" value="Ankyrin repeat"/>
    <property type="match status" value="1"/>
</dbReference>
<proteinExistence type="predicted"/>
<keyword evidence="2 3" id="KW-0040">ANK repeat</keyword>
<dbReference type="PANTHER" id="PTHR24173">
    <property type="entry name" value="ANKYRIN REPEAT CONTAINING"/>
    <property type="match status" value="1"/>
</dbReference>
<dbReference type="SMART" id="SM00248">
    <property type="entry name" value="ANK"/>
    <property type="match status" value="3"/>
</dbReference>